<organism evidence="2 3">
    <name type="scientific">Nasonia vitripennis</name>
    <name type="common">Parasitic wasp</name>
    <dbReference type="NCBI Taxonomy" id="7425"/>
    <lineage>
        <taxon>Eukaryota</taxon>
        <taxon>Metazoa</taxon>
        <taxon>Ecdysozoa</taxon>
        <taxon>Arthropoda</taxon>
        <taxon>Hexapoda</taxon>
        <taxon>Insecta</taxon>
        <taxon>Pterygota</taxon>
        <taxon>Neoptera</taxon>
        <taxon>Endopterygota</taxon>
        <taxon>Hymenoptera</taxon>
        <taxon>Apocrita</taxon>
        <taxon>Proctotrupomorpha</taxon>
        <taxon>Chalcidoidea</taxon>
        <taxon>Pteromalidae</taxon>
        <taxon>Pteromalinae</taxon>
        <taxon>Nasonia</taxon>
    </lineage>
</organism>
<dbReference type="InParanoid" id="A0A7M7QJI7"/>
<dbReference type="AlphaFoldDB" id="A0A7M7QJI7"/>
<accession>A0A7M7QJI7</accession>
<feature type="region of interest" description="Disordered" evidence="1">
    <location>
        <begin position="1"/>
        <end position="20"/>
    </location>
</feature>
<evidence type="ECO:0000256" key="1">
    <source>
        <dbReference type="SAM" id="MobiDB-lite"/>
    </source>
</evidence>
<feature type="compositionally biased region" description="Basic and acidic residues" evidence="1">
    <location>
        <begin position="8"/>
        <end position="18"/>
    </location>
</feature>
<dbReference type="SMR" id="A0A7M7QJI7"/>
<proteinExistence type="predicted"/>
<dbReference type="EnsemblMetazoa" id="XM_031932867">
    <property type="protein sequence ID" value="XP_031788727"/>
    <property type="gene ID" value="LOC116417804"/>
</dbReference>
<evidence type="ECO:0000313" key="3">
    <source>
        <dbReference type="Proteomes" id="UP000002358"/>
    </source>
</evidence>
<evidence type="ECO:0000313" key="2">
    <source>
        <dbReference type="EnsemblMetazoa" id="XP_031788727"/>
    </source>
</evidence>
<dbReference type="Proteomes" id="UP000002358">
    <property type="component" value="Unassembled WGS sequence"/>
</dbReference>
<dbReference type="RefSeq" id="XP_031788727.1">
    <property type="nucleotide sequence ID" value="XM_031932867.2"/>
</dbReference>
<name>A0A7M7QJI7_NASVI</name>
<reference evidence="2" key="1">
    <citation type="submission" date="2021-01" db="UniProtKB">
        <authorList>
            <consortium name="EnsemblMetazoa"/>
        </authorList>
    </citation>
    <scope>IDENTIFICATION</scope>
</reference>
<dbReference type="GeneID" id="116417804"/>
<dbReference type="KEGG" id="nvi:116417804"/>
<keyword evidence="3" id="KW-1185">Reference proteome</keyword>
<sequence>MGNNISNMEDKSDMESPCKRSCSQDYSIEAQVAVRGPPACSAAPATTSAGIAAEAAMQPIPVAAAKAQAPSPTSAWTGTREIPAPCSHGCFQQRQDEAQLAVRGPPACSAAPATNSTAYPLAAEAAMQTMPQVADFTRAVTWEIPAPLDVCRRQQPCDAPQVAVRGPPTCSAAPATNTAVSSATEAAMRPMPKAQFFTRASLSANYCSNCRFAQEQLAVAKEKLIEQEAGIEQLKKKLKLERDFIKKLKYQIKIIKYNRRN</sequence>
<protein>
    <submittedName>
        <fullName evidence="2">Uncharacterized protein</fullName>
    </submittedName>
</protein>